<name>F8PY41_SERL3</name>
<dbReference type="SUPFAM" id="SSF48452">
    <property type="entry name" value="TPR-like"/>
    <property type="match status" value="1"/>
</dbReference>
<evidence type="ECO:0000313" key="3">
    <source>
        <dbReference type="EMBL" id="EGN98804.1"/>
    </source>
</evidence>
<evidence type="ECO:0000313" key="4">
    <source>
        <dbReference type="Proteomes" id="UP000008063"/>
    </source>
</evidence>
<organism evidence="4">
    <name type="scientific">Serpula lacrymans var. lacrymans (strain S7.3)</name>
    <name type="common">Dry rot fungus</name>
    <dbReference type="NCBI Taxonomy" id="936435"/>
    <lineage>
        <taxon>Eukaryota</taxon>
        <taxon>Fungi</taxon>
        <taxon>Dikarya</taxon>
        <taxon>Basidiomycota</taxon>
        <taxon>Agaricomycotina</taxon>
        <taxon>Agaricomycetes</taxon>
        <taxon>Agaricomycetidae</taxon>
        <taxon>Boletales</taxon>
        <taxon>Coniophorineae</taxon>
        <taxon>Serpulaceae</taxon>
        <taxon>Serpula</taxon>
    </lineage>
</organism>
<dbReference type="GO" id="GO:0006620">
    <property type="term" value="P:post-translational protein targeting to endoplasmic reticulum membrane"/>
    <property type="evidence" value="ECO:0007669"/>
    <property type="project" value="TreeGrafter"/>
</dbReference>
<dbReference type="STRING" id="936435.F8PY41"/>
<dbReference type="GO" id="GO:0016020">
    <property type="term" value="C:membrane"/>
    <property type="evidence" value="ECO:0007669"/>
    <property type="project" value="TreeGrafter"/>
</dbReference>
<dbReference type="PANTHER" id="PTHR45831">
    <property type="entry name" value="LD24721P"/>
    <property type="match status" value="1"/>
</dbReference>
<dbReference type="InParanoid" id="F8PY41"/>
<dbReference type="GO" id="GO:0072380">
    <property type="term" value="C:TRC complex"/>
    <property type="evidence" value="ECO:0007669"/>
    <property type="project" value="TreeGrafter"/>
</dbReference>
<gene>
    <name evidence="3" type="ORF">SERLA73DRAFT_73396</name>
</gene>
<dbReference type="AlphaFoldDB" id="F8PY41"/>
<reference evidence="4" key="1">
    <citation type="journal article" date="2011" name="Science">
        <title>The plant cell wall-decomposing machinery underlies the functional diversity of forest fungi.</title>
        <authorList>
            <person name="Eastwood D.C."/>
            <person name="Floudas D."/>
            <person name="Binder M."/>
            <person name="Majcherczyk A."/>
            <person name="Schneider P."/>
            <person name="Aerts A."/>
            <person name="Asiegbu F.O."/>
            <person name="Baker S.E."/>
            <person name="Barry K."/>
            <person name="Bendiksby M."/>
            <person name="Blumentritt M."/>
            <person name="Coutinho P.M."/>
            <person name="Cullen D."/>
            <person name="de Vries R.P."/>
            <person name="Gathman A."/>
            <person name="Goodell B."/>
            <person name="Henrissat B."/>
            <person name="Ihrmark K."/>
            <person name="Kauserud H."/>
            <person name="Kohler A."/>
            <person name="LaButti K."/>
            <person name="Lapidus A."/>
            <person name="Lavin J.L."/>
            <person name="Lee Y.-H."/>
            <person name="Lindquist E."/>
            <person name="Lilly W."/>
            <person name="Lucas S."/>
            <person name="Morin E."/>
            <person name="Murat C."/>
            <person name="Oguiza J.A."/>
            <person name="Park J."/>
            <person name="Pisabarro A.G."/>
            <person name="Riley R."/>
            <person name="Rosling A."/>
            <person name="Salamov A."/>
            <person name="Schmidt O."/>
            <person name="Schmutz J."/>
            <person name="Skrede I."/>
            <person name="Stenlid J."/>
            <person name="Wiebenga A."/>
            <person name="Xie X."/>
            <person name="Kuees U."/>
            <person name="Hibbett D.S."/>
            <person name="Hoffmeister D."/>
            <person name="Hoegberg N."/>
            <person name="Martin F."/>
            <person name="Grigoriev I.V."/>
            <person name="Watkinson S.C."/>
        </authorList>
    </citation>
    <scope>NUCLEOTIDE SEQUENCE [LARGE SCALE GENOMIC DNA]</scope>
    <source>
        <strain evidence="4">strain S7.3</strain>
    </source>
</reference>
<sequence>MAQTPTSLQLKDAGNTLYLKKDYIGAYAKYTEAIVVDGDNAVLYANRSACCLAIEKYLDAAEDAQKATSLNPYYPKAWARFASAQAALLRYQGSVISWERALDALPRQHLSAAELKQKHEFEEGLRSAKLCLAIVNERGAPEGSIKIHKPDQEKLPWRIAQRILPRMRRRNQEEASKSSAWVIAMAWEEFGEGVKLMRQLKTTPREGQQFLSEGTSGVLPLLTNGILRDRRVFHISGARWFDDYNKQLDFEVKVTKAWPTLSPQQVLYQAKRGLRQKGWDEVRPAISTTIRAWVMLGLLDSLVGRAHHVALEHFRKVIEVLELGRVYWKTVPKEQRGSIFDDAFIRGIHVQYLETYMQASYAYSKDPGLNSKFQLALLFQEADDLIKETRADHYLPEMPYDPGFLSSFYIYPIGAGLAAKGFYHAQMAEYVTTREEILDHSHKAAQFYLESANTYPQDDENHAWYLRCAVEYMWKCGTELRVTLVVLKRMREAIPKMKEIWGFVETGKMEELQMFVDAEEMLLKEVDRGKVTLGDLAAPVWAIDKKDIDILHPAYMIMSGTEKRTQKEKVFTPYASGSNWDSEGFLEGQF</sequence>
<dbReference type="InterPro" id="IPR019734">
    <property type="entry name" value="TPR_rpt"/>
</dbReference>
<protein>
    <submittedName>
        <fullName evidence="3">Uncharacterized protein</fullName>
    </submittedName>
</protein>
<evidence type="ECO:0000256" key="1">
    <source>
        <dbReference type="ARBA" id="ARBA00022737"/>
    </source>
</evidence>
<accession>F8PY41</accession>
<keyword evidence="2" id="KW-0802">TPR repeat</keyword>
<dbReference type="InterPro" id="IPR011990">
    <property type="entry name" value="TPR-like_helical_dom_sf"/>
</dbReference>
<dbReference type="eggNOG" id="KOG0553">
    <property type="taxonomic scope" value="Eukaryota"/>
</dbReference>
<dbReference type="GO" id="GO:0060090">
    <property type="term" value="F:molecular adaptor activity"/>
    <property type="evidence" value="ECO:0007669"/>
    <property type="project" value="TreeGrafter"/>
</dbReference>
<dbReference type="Gene3D" id="1.25.40.10">
    <property type="entry name" value="Tetratricopeptide repeat domain"/>
    <property type="match status" value="1"/>
</dbReference>
<dbReference type="OMA" id="AWYSFFV"/>
<dbReference type="SMART" id="SM00028">
    <property type="entry name" value="TPR"/>
    <property type="match status" value="3"/>
</dbReference>
<dbReference type="OrthoDB" id="2423701at2759"/>
<dbReference type="HOGENOM" id="CLU_037233_0_0_1"/>
<dbReference type="Proteomes" id="UP000008063">
    <property type="component" value="Unassembled WGS sequence"/>
</dbReference>
<proteinExistence type="predicted"/>
<dbReference type="EMBL" id="GL945480">
    <property type="protein sequence ID" value="EGN98804.1"/>
    <property type="molecule type" value="Genomic_DNA"/>
</dbReference>
<keyword evidence="4" id="KW-1185">Reference proteome</keyword>
<evidence type="ECO:0000256" key="2">
    <source>
        <dbReference type="ARBA" id="ARBA00022803"/>
    </source>
</evidence>
<dbReference type="PANTHER" id="PTHR45831:SF2">
    <property type="entry name" value="LD24721P"/>
    <property type="match status" value="1"/>
</dbReference>
<keyword evidence="1" id="KW-0677">Repeat</keyword>
<dbReference type="InterPro" id="IPR047150">
    <property type="entry name" value="SGT"/>
</dbReference>